<name>A0AAV0I7Q0_9ROSI</name>
<proteinExistence type="predicted"/>
<evidence type="ECO:0000313" key="1">
    <source>
        <dbReference type="EMBL" id="CAI0392753.1"/>
    </source>
</evidence>
<accession>A0AAV0I7Q0</accession>
<dbReference type="EMBL" id="CAMGYJ010000003">
    <property type="protein sequence ID" value="CAI0392753.1"/>
    <property type="molecule type" value="Genomic_DNA"/>
</dbReference>
<comment type="caution">
    <text evidence="1">The sequence shown here is derived from an EMBL/GenBank/DDBJ whole genome shotgun (WGS) entry which is preliminary data.</text>
</comment>
<protein>
    <submittedName>
        <fullName evidence="1">Uncharacterized protein</fullName>
    </submittedName>
</protein>
<dbReference type="AlphaFoldDB" id="A0AAV0I7Q0"/>
<dbReference type="Proteomes" id="UP001154282">
    <property type="component" value="Unassembled WGS sequence"/>
</dbReference>
<reference evidence="1" key="1">
    <citation type="submission" date="2022-08" db="EMBL/GenBank/DDBJ databases">
        <authorList>
            <person name="Gutierrez-Valencia J."/>
        </authorList>
    </citation>
    <scope>NUCLEOTIDE SEQUENCE</scope>
</reference>
<organism evidence="1 2">
    <name type="scientific">Linum tenue</name>
    <dbReference type="NCBI Taxonomy" id="586396"/>
    <lineage>
        <taxon>Eukaryota</taxon>
        <taxon>Viridiplantae</taxon>
        <taxon>Streptophyta</taxon>
        <taxon>Embryophyta</taxon>
        <taxon>Tracheophyta</taxon>
        <taxon>Spermatophyta</taxon>
        <taxon>Magnoliopsida</taxon>
        <taxon>eudicotyledons</taxon>
        <taxon>Gunneridae</taxon>
        <taxon>Pentapetalae</taxon>
        <taxon>rosids</taxon>
        <taxon>fabids</taxon>
        <taxon>Malpighiales</taxon>
        <taxon>Linaceae</taxon>
        <taxon>Linum</taxon>
    </lineage>
</organism>
<gene>
    <name evidence="1" type="ORF">LITE_LOCUS7671</name>
</gene>
<evidence type="ECO:0000313" key="2">
    <source>
        <dbReference type="Proteomes" id="UP001154282"/>
    </source>
</evidence>
<sequence>MFFSSLNLRFLEFGELQFRFLNFSWVIEFPGKVGIFGSECGSILSTVSTTTTLMTCVPSQSKKLHIKFLAF</sequence>
<keyword evidence="2" id="KW-1185">Reference proteome</keyword>